<feature type="domain" description="Glycosyltransferase 2-like" evidence="3">
    <location>
        <begin position="5"/>
        <end position="124"/>
    </location>
</feature>
<evidence type="ECO:0000313" key="5">
    <source>
        <dbReference type="Proteomes" id="UP000199392"/>
    </source>
</evidence>
<dbReference type="InterPro" id="IPR001173">
    <property type="entry name" value="Glyco_trans_2-like"/>
</dbReference>
<dbReference type="SUPFAM" id="SSF53448">
    <property type="entry name" value="Nucleotide-diphospho-sugar transferases"/>
    <property type="match status" value="1"/>
</dbReference>
<gene>
    <name evidence="4" type="ORF">SAMN04488050_11912</name>
</gene>
<evidence type="ECO:0000256" key="2">
    <source>
        <dbReference type="SAM" id="MobiDB-lite"/>
    </source>
</evidence>
<keyword evidence="5" id="KW-1185">Reference proteome</keyword>
<dbReference type="RefSeq" id="WP_092430487.1">
    <property type="nucleotide sequence ID" value="NZ_FNCL01000020.1"/>
</dbReference>
<dbReference type="PANTHER" id="PTHR43630:SF2">
    <property type="entry name" value="GLYCOSYLTRANSFERASE"/>
    <property type="match status" value="1"/>
</dbReference>
<dbReference type="Gene3D" id="3.90.550.10">
    <property type="entry name" value="Spore Coat Polysaccharide Biosynthesis Protein SpsA, Chain A"/>
    <property type="match status" value="1"/>
</dbReference>
<evidence type="ECO:0000259" key="3">
    <source>
        <dbReference type="Pfam" id="PF00535"/>
    </source>
</evidence>
<protein>
    <submittedName>
        <fullName evidence="4">Succinoglycan biosynthesis protein ExoO</fullName>
    </submittedName>
</protein>
<proteinExistence type="inferred from homology"/>
<evidence type="ECO:0000313" key="4">
    <source>
        <dbReference type="EMBL" id="SFT24259.1"/>
    </source>
</evidence>
<feature type="region of interest" description="Disordered" evidence="2">
    <location>
        <begin position="312"/>
        <end position="361"/>
    </location>
</feature>
<dbReference type="AlphaFoldDB" id="A0A1I6WE35"/>
<dbReference type="EMBL" id="FOZW01000019">
    <property type="protein sequence ID" value="SFT24259.1"/>
    <property type="molecule type" value="Genomic_DNA"/>
</dbReference>
<accession>A0A1I6WE35</accession>
<dbReference type="InterPro" id="IPR029044">
    <property type="entry name" value="Nucleotide-diphossugar_trans"/>
</dbReference>
<feature type="compositionally biased region" description="Gly residues" evidence="2">
    <location>
        <begin position="329"/>
        <end position="343"/>
    </location>
</feature>
<dbReference type="Pfam" id="PF00535">
    <property type="entry name" value="Glycos_transf_2"/>
    <property type="match status" value="1"/>
</dbReference>
<dbReference type="Proteomes" id="UP000199392">
    <property type="component" value="Unassembled WGS sequence"/>
</dbReference>
<evidence type="ECO:0000256" key="1">
    <source>
        <dbReference type="ARBA" id="ARBA00038494"/>
    </source>
</evidence>
<dbReference type="STRING" id="311180.SAMN04488050_11912"/>
<dbReference type="PANTHER" id="PTHR43630">
    <property type="entry name" value="POLY-BETA-1,6-N-ACETYL-D-GLUCOSAMINE SYNTHASE"/>
    <property type="match status" value="1"/>
</dbReference>
<name>A0A1I6WE35_9RHOB</name>
<organism evidence="4 5">
    <name type="scientific">Alloyangia pacifica</name>
    <dbReference type="NCBI Taxonomy" id="311180"/>
    <lineage>
        <taxon>Bacteria</taxon>
        <taxon>Pseudomonadati</taxon>
        <taxon>Pseudomonadota</taxon>
        <taxon>Alphaproteobacteria</taxon>
        <taxon>Rhodobacterales</taxon>
        <taxon>Roseobacteraceae</taxon>
        <taxon>Alloyangia</taxon>
    </lineage>
</organism>
<sequence length="361" mass="39462">MVTVTVAIAAWNSSTTIAECIRSALDQIDVTSQVLVVDDGSFDNTVEIAEKCGARVIRLSDNGGPGRARNVALDTASTDWLAVLDSDDQMEPWRLRDMLKIAQEHDADVVLGNLSRVDEDGRPIDGLPFVNGPDYEEPIPLDLDTYIVRNHDPHRRGALGYLKPLLRVDFCNKNGIRYPTETYNGEDYHLMLSCLAADARVIFSPAPDYIYTSRRGSISHRVDPSHIEPLIQADRAFVAQHASRLSNLARKVFADRQVMLDRTRYTEIVLQSLKRGDLRAAVSALAQRPSAIGMIGAKFLEAGSKRLLSKGCANRRTPRPSGEFTITQRGGGSLLKGSSGGGTHSSSTSTERDDSGTSAPR</sequence>
<reference evidence="5" key="1">
    <citation type="submission" date="2016-10" db="EMBL/GenBank/DDBJ databases">
        <authorList>
            <person name="Varghese N."/>
            <person name="Submissions S."/>
        </authorList>
    </citation>
    <scope>NUCLEOTIDE SEQUENCE [LARGE SCALE GENOMIC DNA]</scope>
    <source>
        <strain evidence="5">DSM 26894</strain>
    </source>
</reference>
<dbReference type="OrthoDB" id="7527830at2"/>
<dbReference type="CDD" id="cd04179">
    <property type="entry name" value="DPM_DPG-synthase_like"/>
    <property type="match status" value="1"/>
</dbReference>
<comment type="similarity">
    <text evidence="1">Belongs to the glycosyltransferase 2 family. WaaE/KdtX subfamily.</text>
</comment>